<dbReference type="Proteomes" id="UP000823636">
    <property type="component" value="Unassembled WGS sequence"/>
</dbReference>
<dbReference type="InterPro" id="IPR027853">
    <property type="entry name" value="DUF4492"/>
</dbReference>
<organism evidence="2 3">
    <name type="scientific">Candidatus Caccoplasma merdipullorum</name>
    <dbReference type="NCBI Taxonomy" id="2840718"/>
    <lineage>
        <taxon>Bacteria</taxon>
        <taxon>Pseudomonadati</taxon>
        <taxon>Bacteroidota</taxon>
        <taxon>Bacteroidia</taxon>
        <taxon>Bacteroidales</taxon>
        <taxon>Bacteroidaceae</taxon>
        <taxon>Bacteroidaceae incertae sedis</taxon>
        <taxon>Candidatus Caccoplasma</taxon>
    </lineage>
</organism>
<keyword evidence="1" id="KW-1133">Transmembrane helix</keyword>
<proteinExistence type="predicted"/>
<feature type="transmembrane region" description="Helical" evidence="1">
    <location>
        <begin position="33"/>
        <end position="53"/>
    </location>
</feature>
<evidence type="ECO:0000313" key="2">
    <source>
        <dbReference type="EMBL" id="MBO8438262.1"/>
    </source>
</evidence>
<keyword evidence="1" id="KW-0472">Membrane</keyword>
<accession>A0A9D9H7R2</accession>
<evidence type="ECO:0000313" key="3">
    <source>
        <dbReference type="Proteomes" id="UP000823636"/>
    </source>
</evidence>
<dbReference type="AlphaFoldDB" id="A0A9D9H7R2"/>
<dbReference type="EMBL" id="JADIMW010000054">
    <property type="protein sequence ID" value="MBO8438262.1"/>
    <property type="molecule type" value="Genomic_DNA"/>
</dbReference>
<reference evidence="2" key="2">
    <citation type="journal article" date="2021" name="PeerJ">
        <title>Extensive microbial diversity within the chicken gut microbiome revealed by metagenomics and culture.</title>
        <authorList>
            <person name="Gilroy R."/>
            <person name="Ravi A."/>
            <person name="Getino M."/>
            <person name="Pursley I."/>
            <person name="Horton D.L."/>
            <person name="Alikhan N.F."/>
            <person name="Baker D."/>
            <person name="Gharbi K."/>
            <person name="Hall N."/>
            <person name="Watson M."/>
            <person name="Adriaenssens E.M."/>
            <person name="Foster-Nyarko E."/>
            <person name="Jarju S."/>
            <person name="Secka A."/>
            <person name="Antonio M."/>
            <person name="Oren A."/>
            <person name="Chaudhuri R.R."/>
            <person name="La Ragione R."/>
            <person name="Hildebrand F."/>
            <person name="Pallen M.J."/>
        </authorList>
    </citation>
    <scope>NUCLEOTIDE SEQUENCE</scope>
    <source>
        <strain evidence="2">G3-4614</strain>
    </source>
</reference>
<keyword evidence="1" id="KW-0812">Transmembrane</keyword>
<reference evidence="2" key="1">
    <citation type="submission" date="2020-10" db="EMBL/GenBank/DDBJ databases">
        <authorList>
            <person name="Gilroy R."/>
        </authorList>
    </citation>
    <scope>NUCLEOTIDE SEQUENCE</scope>
    <source>
        <strain evidence="2">G3-4614</strain>
    </source>
</reference>
<name>A0A9D9H7R2_9BACT</name>
<gene>
    <name evidence="2" type="ORF">IAC54_05115</name>
</gene>
<sequence length="81" mass="9748">MQPHHTLQKAKHVLKSILQFYIDGFKNMTVGKILWAIILIKLFIMFFIIKPVYFSRTTQNRNDARQTESDYIYEELVNRSR</sequence>
<dbReference type="Pfam" id="PF14899">
    <property type="entry name" value="DUF4492"/>
    <property type="match status" value="1"/>
</dbReference>
<protein>
    <submittedName>
        <fullName evidence="2">DUF4492 domain-containing protein</fullName>
    </submittedName>
</protein>
<evidence type="ECO:0000256" key="1">
    <source>
        <dbReference type="SAM" id="Phobius"/>
    </source>
</evidence>
<comment type="caution">
    <text evidence="2">The sequence shown here is derived from an EMBL/GenBank/DDBJ whole genome shotgun (WGS) entry which is preliminary data.</text>
</comment>